<name>A0ABQ9U3D9_SAGOE</name>
<accession>A0ABQ9U3D9</accession>
<dbReference type="Proteomes" id="UP001266305">
    <property type="component" value="Unassembled WGS sequence"/>
</dbReference>
<feature type="non-terminal residue" evidence="1">
    <location>
        <position position="1"/>
    </location>
</feature>
<sequence length="59" mass="6296">QLAGEQCQIKQMCVVLTSTCYQASCAAPCLTRALSQLADTRNPLSGALQGLEQRNGKNI</sequence>
<protein>
    <submittedName>
        <fullName evidence="1">Uncharacterized protein</fullName>
    </submittedName>
</protein>
<reference evidence="1 2" key="1">
    <citation type="submission" date="2023-05" db="EMBL/GenBank/DDBJ databases">
        <title>B98-5 Cell Line De Novo Hybrid Assembly: An Optical Mapping Approach.</title>
        <authorList>
            <person name="Kananen K."/>
            <person name="Auerbach J.A."/>
            <person name="Kautto E."/>
            <person name="Blachly J.S."/>
        </authorList>
    </citation>
    <scope>NUCLEOTIDE SEQUENCE [LARGE SCALE GENOMIC DNA]</scope>
    <source>
        <strain evidence="1">B95-8</strain>
        <tissue evidence="1">Cell line</tissue>
    </source>
</reference>
<feature type="non-terminal residue" evidence="1">
    <location>
        <position position="59"/>
    </location>
</feature>
<gene>
    <name evidence="1" type="ORF">P7K49_030146</name>
</gene>
<organism evidence="1 2">
    <name type="scientific">Saguinus oedipus</name>
    <name type="common">Cotton-top tamarin</name>
    <name type="synonym">Oedipomidas oedipus</name>
    <dbReference type="NCBI Taxonomy" id="9490"/>
    <lineage>
        <taxon>Eukaryota</taxon>
        <taxon>Metazoa</taxon>
        <taxon>Chordata</taxon>
        <taxon>Craniata</taxon>
        <taxon>Vertebrata</taxon>
        <taxon>Euteleostomi</taxon>
        <taxon>Mammalia</taxon>
        <taxon>Eutheria</taxon>
        <taxon>Euarchontoglires</taxon>
        <taxon>Primates</taxon>
        <taxon>Haplorrhini</taxon>
        <taxon>Platyrrhini</taxon>
        <taxon>Cebidae</taxon>
        <taxon>Callitrichinae</taxon>
        <taxon>Saguinus</taxon>
    </lineage>
</organism>
<comment type="caution">
    <text evidence="1">The sequence shown here is derived from an EMBL/GenBank/DDBJ whole genome shotgun (WGS) entry which is preliminary data.</text>
</comment>
<dbReference type="EMBL" id="JASSZA010000016">
    <property type="protein sequence ID" value="KAK2090862.1"/>
    <property type="molecule type" value="Genomic_DNA"/>
</dbReference>
<keyword evidence="2" id="KW-1185">Reference proteome</keyword>
<evidence type="ECO:0000313" key="1">
    <source>
        <dbReference type="EMBL" id="KAK2090862.1"/>
    </source>
</evidence>
<proteinExistence type="predicted"/>
<evidence type="ECO:0000313" key="2">
    <source>
        <dbReference type="Proteomes" id="UP001266305"/>
    </source>
</evidence>